<dbReference type="Proteomes" id="UP000050795">
    <property type="component" value="Unassembled WGS sequence"/>
</dbReference>
<dbReference type="Gene3D" id="1.25.40.20">
    <property type="entry name" value="Ankyrin repeat-containing domain"/>
    <property type="match status" value="1"/>
</dbReference>
<evidence type="ECO:0000313" key="3">
    <source>
        <dbReference type="Proteomes" id="UP000050795"/>
    </source>
</evidence>
<feature type="region of interest" description="Disordered" evidence="2">
    <location>
        <begin position="185"/>
        <end position="345"/>
    </location>
</feature>
<feature type="compositionally biased region" description="Acidic residues" evidence="2">
    <location>
        <begin position="247"/>
        <end position="258"/>
    </location>
</feature>
<feature type="compositionally biased region" description="Low complexity" evidence="2">
    <location>
        <begin position="1302"/>
        <end position="1316"/>
    </location>
</feature>
<feature type="compositionally biased region" description="Low complexity" evidence="2">
    <location>
        <begin position="699"/>
        <end position="734"/>
    </location>
</feature>
<feature type="region of interest" description="Disordered" evidence="2">
    <location>
        <begin position="387"/>
        <end position="437"/>
    </location>
</feature>
<feature type="compositionally biased region" description="Polar residues" evidence="2">
    <location>
        <begin position="262"/>
        <end position="292"/>
    </location>
</feature>
<feature type="compositionally biased region" description="Low complexity" evidence="2">
    <location>
        <begin position="749"/>
        <end position="768"/>
    </location>
</feature>
<keyword evidence="3" id="KW-1185">Reference proteome</keyword>
<feature type="compositionally biased region" description="Low complexity" evidence="2">
    <location>
        <begin position="575"/>
        <end position="613"/>
    </location>
</feature>
<feature type="compositionally biased region" description="Basic and acidic residues" evidence="2">
    <location>
        <begin position="789"/>
        <end position="805"/>
    </location>
</feature>
<feature type="compositionally biased region" description="Basic and acidic residues" evidence="2">
    <location>
        <begin position="1"/>
        <end position="12"/>
    </location>
</feature>
<sequence>MRDERKKTRDTEVGSTKTRAHVPMSERQQFALLKQLETEKCMSVKGSDKRDNRRSLSIRDVSLVRLARNGDLDSVKQMIKDGANVNEQDESGWTALHEVCMRNVPRMVEYLLRHGSDPGIVNVNGDTALHCAVRIGSLRTVRALLYYNANPLISNHKGDKPLDLCQDSEVSSFLKQHIDNNQLNMVSSSGHGKFKVSRQHSTTSHSTKHLTCSSSSVEHYTGSKDNNSLTSISDDVYSDSDGHDDNGNENDGDADDDGYSNLGVNKSTTHLSHNHNMISPTNSHHSDMMNNLSSSGQYSHQTSSSSPSVLSSVQKCMPDMHNSTKSSKKDPYAFEDDENDDTVNSSANTLLHSSVVSSGQIGIHSNCNSSGGGGGAGFIGTVTSTRSNITNTSPNNSGNSLLSKQSRQISSSNLSTVVESGNTSSDSNHSYNTTGGPPLRLRFAKEAGQYTLMEQQQQQQVDLSSLSNCDMNSSGGTNEVSNFNSMNDNNTSGGSSNNNNNIASHLDSNTNIIDNRNDQDVGLLVSMRSEQLTGQEVDNISTSCQSESSGGEESSQKVPPLRIKFASGTSGDNESSVTSLSASVSAPSGYSIHLNNSDSHNNNDNNGLENNTNDEVDRKDKFDIKSRLSVDDVSRSDGKELAASVSANTLNTIITSSTSEKEKVDRSRDHGLSHHSKTHRSHSHNTTVNPNTPQHPVDSSTSLSTSSSPVPTTCSTPTTTTVNSTGNSGVVSSTGTGGSSRSKAESTQEANNSHANSTSSSRTTNSNRETGKETHRHRSGRTLRSHTAAQREKEEKERHTDDTSPIKKRKLRSRSDASSHDSNTTTNNNSNSQNRGNTAGGNDNSSSAVTTTHSGSTPTSSVSSSTNTAVVNTEVSNDLPLTSSTTIPQVDTPMTNEEKKPPVVNTQTVITDEDTDVPMPDVSELEQKPVSMDVDVKSETCGSPASVATLSMDTTTNMDVQVPSTITPPSLSSSVSITTTPAVTMPTASVEQSGGCQGEADTNVDYLLCPAGPGDEDRKDIELLKFQNPYEKAAELNKGLRELVKNLVKVHPKAPCGYQDYLLVTRNYLLAGQPSFATYMKRLPPGNLEPAFVELFNEQEEERYAQALKHQSEREHLQLGAEQAVLRAQTRGALAVANQSKPYSFCSILSYNDLTYIPPVGKEDNREEETVRGRFTPGTFIGWLHDIIDTYQSEKKKLLCRQLHEAESLMMVQKLDWEMKARETLANVDCIGLDVFKDIPGSCVPMIPVPNDFPLFARDPVHRPTSMTMTSNNNNTGGGGNPIPATTTSTVMNSISAPAIKTTAPTNTVSSTTSNP</sequence>
<keyword evidence="1" id="KW-0040">ANK repeat</keyword>
<feature type="region of interest" description="Disordered" evidence="2">
    <location>
        <begin position="654"/>
        <end position="904"/>
    </location>
</feature>
<dbReference type="PANTHER" id="PTHR24149">
    <property type="entry name" value="ANKYRIN REPEAT DOMAIN-CONTAINING PROTEIN 12"/>
    <property type="match status" value="1"/>
</dbReference>
<feature type="compositionally biased region" description="Polar residues" evidence="2">
    <location>
        <begin position="879"/>
        <end position="895"/>
    </location>
</feature>
<feature type="compositionally biased region" description="Basic residues" evidence="2">
    <location>
        <begin position="673"/>
        <end position="683"/>
    </location>
</feature>
<feature type="compositionally biased region" description="Low complexity" evidence="2">
    <location>
        <begin position="849"/>
        <end position="877"/>
    </location>
</feature>
<dbReference type="InterPro" id="IPR036770">
    <property type="entry name" value="Ankyrin_rpt-contain_sf"/>
</dbReference>
<dbReference type="GO" id="GO:0005654">
    <property type="term" value="C:nucleoplasm"/>
    <property type="evidence" value="ECO:0007669"/>
    <property type="project" value="TreeGrafter"/>
</dbReference>
<feature type="compositionally biased region" description="Polar residues" evidence="2">
    <location>
        <begin position="223"/>
        <end position="232"/>
    </location>
</feature>
<dbReference type="InterPro" id="IPR053210">
    <property type="entry name" value="ANKRD12"/>
</dbReference>
<protein>
    <recommendedName>
        <fullName evidence="5">ANK_REP_REGION domain-containing protein</fullName>
    </recommendedName>
</protein>
<feature type="compositionally biased region" description="Polar residues" evidence="2">
    <location>
        <begin position="688"/>
        <end position="698"/>
    </location>
</feature>
<dbReference type="WBParaSite" id="TREG1_24000.7">
    <property type="protein sequence ID" value="TREG1_24000.7"/>
    <property type="gene ID" value="TREG1_24000"/>
</dbReference>
<feature type="compositionally biased region" description="Low complexity" evidence="2">
    <location>
        <begin position="484"/>
        <end position="503"/>
    </location>
</feature>
<feature type="compositionally biased region" description="Polar residues" evidence="2">
    <location>
        <begin position="534"/>
        <end position="545"/>
    </location>
</feature>
<dbReference type="Pfam" id="PF12796">
    <property type="entry name" value="Ank_2"/>
    <property type="match status" value="1"/>
</dbReference>
<dbReference type="PROSITE" id="PS50297">
    <property type="entry name" value="ANK_REP_REGION"/>
    <property type="match status" value="2"/>
</dbReference>
<feature type="compositionally biased region" description="Polar residues" evidence="2">
    <location>
        <begin position="387"/>
        <end position="435"/>
    </location>
</feature>
<dbReference type="PROSITE" id="PS50088">
    <property type="entry name" value="ANK_REPEAT"/>
    <property type="match status" value="2"/>
</dbReference>
<evidence type="ECO:0000313" key="4">
    <source>
        <dbReference type="WBParaSite" id="TREG1_24000.7"/>
    </source>
</evidence>
<reference evidence="4" key="2">
    <citation type="submission" date="2023-11" db="UniProtKB">
        <authorList>
            <consortium name="WormBaseParasite"/>
        </authorList>
    </citation>
    <scope>IDENTIFICATION</scope>
</reference>
<evidence type="ECO:0000256" key="2">
    <source>
        <dbReference type="SAM" id="MobiDB-lite"/>
    </source>
</evidence>
<feature type="region of interest" description="Disordered" evidence="2">
    <location>
        <begin position="1297"/>
        <end position="1316"/>
    </location>
</feature>
<feature type="compositionally biased region" description="Low complexity" evidence="2">
    <location>
        <begin position="199"/>
        <end position="216"/>
    </location>
</feature>
<dbReference type="InterPro" id="IPR002110">
    <property type="entry name" value="Ankyrin_rpt"/>
</dbReference>
<evidence type="ECO:0000256" key="1">
    <source>
        <dbReference type="PROSITE-ProRule" id="PRU00023"/>
    </source>
</evidence>
<feature type="repeat" description="ANK" evidence="1">
    <location>
        <begin position="91"/>
        <end position="123"/>
    </location>
</feature>
<name>A0AA85JIU2_TRIRE</name>
<accession>A0AA85JIU2</accession>
<feature type="region of interest" description="Disordered" evidence="2">
    <location>
        <begin position="455"/>
        <end position="503"/>
    </location>
</feature>
<feature type="compositionally biased region" description="Basic residues" evidence="2">
    <location>
        <begin position="774"/>
        <end position="784"/>
    </location>
</feature>
<evidence type="ECO:0008006" key="5">
    <source>
        <dbReference type="Google" id="ProtNLM"/>
    </source>
</evidence>
<proteinExistence type="predicted"/>
<feature type="region of interest" description="Disordered" evidence="2">
    <location>
        <begin position="1269"/>
        <end position="1289"/>
    </location>
</feature>
<feature type="compositionally biased region" description="Low complexity" evidence="2">
    <location>
        <begin position="820"/>
        <end position="837"/>
    </location>
</feature>
<dbReference type="SMART" id="SM00248">
    <property type="entry name" value="ANK"/>
    <property type="match status" value="3"/>
</dbReference>
<feature type="region of interest" description="Disordered" evidence="2">
    <location>
        <begin position="1"/>
        <end position="26"/>
    </location>
</feature>
<dbReference type="SUPFAM" id="SSF48403">
    <property type="entry name" value="Ankyrin repeat"/>
    <property type="match status" value="1"/>
</dbReference>
<feature type="repeat" description="ANK" evidence="1">
    <location>
        <begin position="124"/>
        <end position="156"/>
    </location>
</feature>
<feature type="compositionally biased region" description="Low complexity" evidence="2">
    <location>
        <begin position="293"/>
        <end position="312"/>
    </location>
</feature>
<reference evidence="3" key="1">
    <citation type="submission" date="2022-06" db="EMBL/GenBank/DDBJ databases">
        <authorList>
            <person name="Berger JAMES D."/>
            <person name="Berger JAMES D."/>
        </authorList>
    </citation>
    <scope>NUCLEOTIDE SEQUENCE [LARGE SCALE GENOMIC DNA]</scope>
</reference>
<feature type="compositionally biased region" description="Polar residues" evidence="2">
    <location>
        <begin position="461"/>
        <end position="483"/>
    </location>
</feature>
<feature type="compositionally biased region" description="Basic and acidic residues" evidence="2">
    <location>
        <begin position="659"/>
        <end position="672"/>
    </location>
</feature>
<feature type="region of interest" description="Disordered" evidence="2">
    <location>
        <begin position="534"/>
        <end position="617"/>
    </location>
</feature>
<dbReference type="PANTHER" id="PTHR24149:SF14">
    <property type="entry name" value="ANKYRIN REPEAT DOMAIN 12"/>
    <property type="match status" value="1"/>
</dbReference>
<organism evidence="3 4">
    <name type="scientific">Trichobilharzia regenti</name>
    <name type="common">Nasal bird schistosome</name>
    <dbReference type="NCBI Taxonomy" id="157069"/>
    <lineage>
        <taxon>Eukaryota</taxon>
        <taxon>Metazoa</taxon>
        <taxon>Spiralia</taxon>
        <taxon>Lophotrochozoa</taxon>
        <taxon>Platyhelminthes</taxon>
        <taxon>Trematoda</taxon>
        <taxon>Digenea</taxon>
        <taxon>Strigeidida</taxon>
        <taxon>Schistosomatoidea</taxon>
        <taxon>Schistosomatidae</taxon>
        <taxon>Trichobilharzia</taxon>
    </lineage>
</organism>